<dbReference type="Proteomes" id="UP001515100">
    <property type="component" value="Unassembled WGS sequence"/>
</dbReference>
<dbReference type="OrthoDB" id="839391at2"/>
<dbReference type="AlphaFoldDB" id="A0A641AQC9"/>
<reference evidence="1" key="1">
    <citation type="submission" date="2019-09" db="EMBL/GenBank/DDBJ databases">
        <authorList>
            <person name="Li J."/>
        </authorList>
    </citation>
    <scope>NUCLEOTIDE SEQUENCE [LARGE SCALE GENOMIC DNA]</scope>
    <source>
        <strain evidence="1">NRBC 14897</strain>
    </source>
</reference>
<evidence type="ECO:0000313" key="1">
    <source>
        <dbReference type="EMBL" id="KAA1378302.1"/>
    </source>
</evidence>
<name>A0A641AQC9_9ACTN</name>
<accession>A0A641AQC9</accession>
<dbReference type="EMBL" id="SDPP02000002">
    <property type="protein sequence ID" value="KAA1378302.1"/>
    <property type="molecule type" value="Genomic_DNA"/>
</dbReference>
<comment type="caution">
    <text evidence="1">The sequence shown here is derived from an EMBL/GenBank/DDBJ whole genome shotgun (WGS) entry which is preliminary data.</text>
</comment>
<protein>
    <submittedName>
        <fullName evidence="1">Uncharacterized protein</fullName>
    </submittedName>
</protein>
<gene>
    <name evidence="1" type="ORF">ESP62_007965</name>
</gene>
<sequence length="190" mass="20195">MTMTRDEAAAKARQVLAADDVTPHVDPELEGDTLCGGFAFVAGDSGAVIGYRGGYQTSVLALSGETIETLVIGWLAEQRHQYGVDAAPAAPERPTHPCPICGRAVVHQDRYPAAVCPECQQRAADRDGRRIVGYNEGWSGGFIALYAESPTGPQTEMAGEVLETGRCWIDGIECTIGEARFGGVVVQRAD</sequence>
<organism evidence="1 2">
    <name type="scientific">Aeromicrobium fastidiosum</name>
    <dbReference type="NCBI Taxonomy" id="52699"/>
    <lineage>
        <taxon>Bacteria</taxon>
        <taxon>Bacillati</taxon>
        <taxon>Actinomycetota</taxon>
        <taxon>Actinomycetes</taxon>
        <taxon>Propionibacteriales</taxon>
        <taxon>Nocardioidaceae</taxon>
        <taxon>Aeromicrobium</taxon>
    </lineage>
</organism>
<keyword evidence="2" id="KW-1185">Reference proteome</keyword>
<proteinExistence type="predicted"/>
<evidence type="ECO:0000313" key="2">
    <source>
        <dbReference type="Proteomes" id="UP001515100"/>
    </source>
</evidence>
<dbReference type="RefSeq" id="WP_129182932.1">
    <property type="nucleotide sequence ID" value="NZ_JAGIOG010000001.1"/>
</dbReference>